<evidence type="ECO:0000259" key="1">
    <source>
        <dbReference type="PROSITE" id="PS50060"/>
    </source>
</evidence>
<dbReference type="Gene3D" id="2.60.120.200">
    <property type="match status" value="2"/>
</dbReference>
<sequence length="184" mass="19850">MYGKDVGSLNVKVHGKSTVWTRTGQQTKDGDTWTRGSIQLPPSMTGQRFQIDFLGKRGSGPYGDIAIDDVTVTEVCPTTKRPTTVSSAALQSLHTLASPTTGSLPSSLKVEKVLMSCDFENFCNFTQSTVDKFNWSKHKGRTSTGGTGPDTDHTTHHVTGSYLYIETSAYVPPSAGHGISPSHR</sequence>
<dbReference type="Pfam" id="PF00629">
    <property type="entry name" value="MAM"/>
    <property type="match status" value="2"/>
</dbReference>
<dbReference type="InterPro" id="IPR000998">
    <property type="entry name" value="MAM_dom"/>
</dbReference>
<proteinExistence type="predicted"/>
<protein>
    <submittedName>
        <fullName evidence="3">MAM and LDL-receptor class A domain-containing protein 1</fullName>
    </submittedName>
</protein>
<dbReference type="PANTHER" id="PTHR23282">
    <property type="entry name" value="APICAL ENDOSOMAL GLYCOPROTEIN PRECURSOR"/>
    <property type="match status" value="1"/>
</dbReference>
<dbReference type="RefSeq" id="XP_012938889.1">
    <property type="nucleotide sequence ID" value="XM_013083435.1"/>
</dbReference>
<dbReference type="GeneID" id="106011982"/>
<dbReference type="InterPro" id="IPR013320">
    <property type="entry name" value="ConA-like_dom_sf"/>
</dbReference>
<accession>A0ABM1A1F4</accession>
<organism evidence="2 3">
    <name type="scientific">Aplysia californica</name>
    <name type="common">California sea hare</name>
    <dbReference type="NCBI Taxonomy" id="6500"/>
    <lineage>
        <taxon>Eukaryota</taxon>
        <taxon>Metazoa</taxon>
        <taxon>Spiralia</taxon>
        <taxon>Lophotrochozoa</taxon>
        <taxon>Mollusca</taxon>
        <taxon>Gastropoda</taxon>
        <taxon>Heterobranchia</taxon>
        <taxon>Euthyneura</taxon>
        <taxon>Tectipleura</taxon>
        <taxon>Aplysiida</taxon>
        <taxon>Aplysioidea</taxon>
        <taxon>Aplysiidae</taxon>
        <taxon>Aplysia</taxon>
    </lineage>
</organism>
<feature type="non-terminal residue" evidence="3">
    <location>
        <position position="184"/>
    </location>
</feature>
<feature type="domain" description="MAM" evidence="1">
    <location>
        <begin position="115"/>
        <end position="168"/>
    </location>
</feature>
<dbReference type="PANTHER" id="PTHR23282:SF142">
    <property type="entry name" value="MAM DOMAIN-CONTAINING PROTEIN"/>
    <property type="match status" value="1"/>
</dbReference>
<gene>
    <name evidence="3" type="primary">LOC106011982</name>
</gene>
<evidence type="ECO:0000313" key="3">
    <source>
        <dbReference type="RefSeq" id="XP_012938889.1"/>
    </source>
</evidence>
<reference evidence="3" key="1">
    <citation type="submission" date="2025-08" db="UniProtKB">
        <authorList>
            <consortium name="RefSeq"/>
        </authorList>
    </citation>
    <scope>IDENTIFICATION</scope>
</reference>
<evidence type="ECO:0000313" key="2">
    <source>
        <dbReference type="Proteomes" id="UP000694888"/>
    </source>
</evidence>
<dbReference type="InterPro" id="IPR051560">
    <property type="entry name" value="MAM_domain-containing"/>
</dbReference>
<keyword evidence="2" id="KW-1185">Reference proteome</keyword>
<name>A0ABM1A1F4_APLCA</name>
<dbReference type="Proteomes" id="UP000694888">
    <property type="component" value="Unplaced"/>
</dbReference>
<dbReference type="PROSITE" id="PS50060">
    <property type="entry name" value="MAM_2"/>
    <property type="match status" value="2"/>
</dbReference>
<feature type="domain" description="MAM" evidence="1">
    <location>
        <begin position="1"/>
        <end position="78"/>
    </location>
</feature>
<dbReference type="SUPFAM" id="SSF49899">
    <property type="entry name" value="Concanavalin A-like lectins/glucanases"/>
    <property type="match status" value="2"/>
</dbReference>